<accession>A0A8H7EYE3</accession>
<evidence type="ECO:0000256" key="4">
    <source>
        <dbReference type="SAM" id="MobiDB-lite"/>
    </source>
</evidence>
<name>A0A8H7EYE3_AGABI</name>
<proteinExistence type="inferred from homology"/>
<dbReference type="Gene3D" id="3.20.20.140">
    <property type="entry name" value="Metal-dependent hydrolases"/>
    <property type="match status" value="1"/>
</dbReference>
<dbReference type="SUPFAM" id="SSF89550">
    <property type="entry name" value="PHP domain-like"/>
    <property type="match status" value="1"/>
</dbReference>
<dbReference type="AlphaFoldDB" id="A0A8H7EYE3"/>
<dbReference type="GO" id="GO:0005655">
    <property type="term" value="C:nucleolar ribonuclease P complex"/>
    <property type="evidence" value="ECO:0007669"/>
    <property type="project" value="TreeGrafter"/>
</dbReference>
<gene>
    <name evidence="5" type="ORF">Agabi119p4_8454</name>
</gene>
<dbReference type="Proteomes" id="UP000629468">
    <property type="component" value="Unassembled WGS sequence"/>
</dbReference>
<comment type="similarity">
    <text evidence="2">Belongs to the eukaryotic/archaeal RNase P protein component 3 family.</text>
</comment>
<keyword evidence="3" id="KW-0819">tRNA processing</keyword>
<sequence>MYFDLNIPIPQRLDPTSNKKGKGRQDEVFSSSQVEGIEARIDLLVHLGYTVLGFAHTVNKRVEKTHVNILERLLPLLRKRDGILYLKRLNIVLDEDSEKGFGLINASIPMFDTYDIIALIPTTQATFSLACLTHSQPSPLTAHIIALPLTLPRLSFHMKHTLVRTAIKNGSVFEIDYVGALGGQHDTVLIEAGLTETGASAKRNWWAAAREIVRVTKGRNLLLSGGVASSSDLRAPRDVGNLVSMLGLPQDAAHAMSTTNAKSLVLRAQTRKTYRAVFSEPRLVVPDSSDQKTATPSVPTEAASATGLVYPAPQASPSSKKRALEDTSAGGVPDADLADKQGSCPSIQKS</sequence>
<dbReference type="Pfam" id="PF01876">
    <property type="entry name" value="RNase_P_p30"/>
    <property type="match status" value="1"/>
</dbReference>
<dbReference type="EMBL" id="JABXXO010000011">
    <property type="protein sequence ID" value="KAF7763917.1"/>
    <property type="molecule type" value="Genomic_DNA"/>
</dbReference>
<dbReference type="InterPro" id="IPR002738">
    <property type="entry name" value="RNase_P_p30"/>
</dbReference>
<evidence type="ECO:0008006" key="7">
    <source>
        <dbReference type="Google" id="ProtNLM"/>
    </source>
</evidence>
<feature type="region of interest" description="Disordered" evidence="4">
    <location>
        <begin position="285"/>
        <end position="350"/>
    </location>
</feature>
<evidence type="ECO:0000313" key="6">
    <source>
        <dbReference type="Proteomes" id="UP000629468"/>
    </source>
</evidence>
<organism evidence="5 6">
    <name type="scientific">Agaricus bisporus var. burnettii</name>
    <dbReference type="NCBI Taxonomy" id="192524"/>
    <lineage>
        <taxon>Eukaryota</taxon>
        <taxon>Fungi</taxon>
        <taxon>Dikarya</taxon>
        <taxon>Basidiomycota</taxon>
        <taxon>Agaricomycotina</taxon>
        <taxon>Agaricomycetes</taxon>
        <taxon>Agaricomycetidae</taxon>
        <taxon>Agaricales</taxon>
        <taxon>Agaricineae</taxon>
        <taxon>Agaricaceae</taxon>
        <taxon>Agaricus</taxon>
    </lineage>
</organism>
<comment type="subcellular location">
    <subcellularLocation>
        <location evidence="1">Nucleus</location>
    </subcellularLocation>
</comment>
<feature type="region of interest" description="Disordered" evidence="4">
    <location>
        <begin position="1"/>
        <end position="25"/>
    </location>
</feature>
<evidence type="ECO:0000313" key="5">
    <source>
        <dbReference type="EMBL" id="KAF7763917.1"/>
    </source>
</evidence>
<evidence type="ECO:0000256" key="1">
    <source>
        <dbReference type="ARBA" id="ARBA00004123"/>
    </source>
</evidence>
<evidence type="ECO:0000256" key="3">
    <source>
        <dbReference type="ARBA" id="ARBA00022694"/>
    </source>
</evidence>
<dbReference type="PANTHER" id="PTHR13031:SF0">
    <property type="entry name" value="RIBONUCLEASE P PROTEIN SUBUNIT P30"/>
    <property type="match status" value="1"/>
</dbReference>
<protein>
    <recommendedName>
        <fullName evidence="7">PHP domain-like protein</fullName>
    </recommendedName>
</protein>
<dbReference type="GO" id="GO:0003723">
    <property type="term" value="F:RNA binding"/>
    <property type="evidence" value="ECO:0007669"/>
    <property type="project" value="TreeGrafter"/>
</dbReference>
<dbReference type="GO" id="GO:0008033">
    <property type="term" value="P:tRNA processing"/>
    <property type="evidence" value="ECO:0007669"/>
    <property type="project" value="UniProtKB-KW"/>
</dbReference>
<comment type="caution">
    <text evidence="5">The sequence shown here is derived from an EMBL/GenBank/DDBJ whole genome shotgun (WGS) entry which is preliminary data.</text>
</comment>
<reference evidence="5 6" key="1">
    <citation type="journal article" name="Sci. Rep.">
        <title>Telomere-to-telomere assembled and centromere annotated genomes of the two main subspecies of the button mushroom Agaricus bisporus reveal especially polymorphic chromosome ends.</title>
        <authorList>
            <person name="Sonnenberg A.S.M."/>
            <person name="Sedaghat-Telgerd N."/>
            <person name="Lavrijssen B."/>
            <person name="Ohm R.A."/>
            <person name="Hendrickx P.M."/>
            <person name="Scholtmeijer K."/>
            <person name="Baars J.J.P."/>
            <person name="van Peer A."/>
        </authorList>
    </citation>
    <scope>NUCLEOTIDE SEQUENCE [LARGE SCALE GENOMIC DNA]</scope>
    <source>
        <strain evidence="5 6">H119_p4</strain>
    </source>
</reference>
<dbReference type="PANTHER" id="PTHR13031">
    <property type="entry name" value="RIBONUCLEASE P SUBUNIT P30"/>
    <property type="match status" value="1"/>
</dbReference>
<evidence type="ECO:0000256" key="2">
    <source>
        <dbReference type="ARBA" id="ARBA00007331"/>
    </source>
</evidence>
<dbReference type="InterPro" id="IPR016195">
    <property type="entry name" value="Pol/histidinol_Pase-like"/>
</dbReference>